<gene>
    <name evidence="2" type="ORF">SAMN05216192_13844</name>
</gene>
<dbReference type="Proteomes" id="UP000199050">
    <property type="component" value="Unassembled WGS sequence"/>
</dbReference>
<feature type="domain" description="RNA polymerase alpha subunit C-terminal" evidence="1">
    <location>
        <begin position="39"/>
        <end position="74"/>
    </location>
</feature>
<evidence type="ECO:0000313" key="3">
    <source>
        <dbReference type="Proteomes" id="UP000199050"/>
    </source>
</evidence>
<name>A0A1G9AZX7_9BACL</name>
<organism evidence="2 3">
    <name type="scientific">Paenibacillus typhae</name>
    <dbReference type="NCBI Taxonomy" id="1174501"/>
    <lineage>
        <taxon>Bacteria</taxon>
        <taxon>Bacillati</taxon>
        <taxon>Bacillota</taxon>
        <taxon>Bacilli</taxon>
        <taxon>Bacillales</taxon>
        <taxon>Paenibacillaceae</taxon>
        <taxon>Paenibacillus</taxon>
    </lineage>
</organism>
<sequence>MKIKAPLKFSIHVPLVFYPFPIHFLRIAPTDFSDRSISRVLNSLQEGDFITIGDVLNTSIIELVNTRNFGEKGLYMLCGMLETISHNPELILDTDNLKPPLRNEVECLKQKKPVKNQLLDLGIKL</sequence>
<evidence type="ECO:0000313" key="2">
    <source>
        <dbReference type="EMBL" id="SDK32869.1"/>
    </source>
</evidence>
<reference evidence="3" key="1">
    <citation type="submission" date="2016-10" db="EMBL/GenBank/DDBJ databases">
        <authorList>
            <person name="Varghese N."/>
            <person name="Submissions S."/>
        </authorList>
    </citation>
    <scope>NUCLEOTIDE SEQUENCE [LARGE SCALE GENOMIC DNA]</scope>
    <source>
        <strain evidence="3">CGMCC 1.11012</strain>
    </source>
</reference>
<dbReference type="RefSeq" id="WP_090717991.1">
    <property type="nucleotide sequence ID" value="NZ_CBCSKY010000014.1"/>
</dbReference>
<dbReference type="Pfam" id="PF03118">
    <property type="entry name" value="RNA_pol_A_CTD"/>
    <property type="match status" value="1"/>
</dbReference>
<dbReference type="AlphaFoldDB" id="A0A1G9AZX7"/>
<protein>
    <submittedName>
        <fullName evidence="2">RNA polymerase, alpha chain C terminal domain</fullName>
    </submittedName>
</protein>
<dbReference type="EMBL" id="FNDX01000038">
    <property type="protein sequence ID" value="SDK32869.1"/>
    <property type="molecule type" value="Genomic_DNA"/>
</dbReference>
<dbReference type="Gene3D" id="1.10.150.20">
    <property type="entry name" value="5' to 3' exonuclease, C-terminal subdomain"/>
    <property type="match status" value="1"/>
</dbReference>
<proteinExistence type="predicted"/>
<dbReference type="InterPro" id="IPR011260">
    <property type="entry name" value="RNAP_asu_C"/>
</dbReference>
<dbReference type="GO" id="GO:0003899">
    <property type="term" value="F:DNA-directed RNA polymerase activity"/>
    <property type="evidence" value="ECO:0007669"/>
    <property type="project" value="InterPro"/>
</dbReference>
<dbReference type="SUPFAM" id="SSF47789">
    <property type="entry name" value="C-terminal domain of RNA polymerase alpha subunit"/>
    <property type="match status" value="1"/>
</dbReference>
<evidence type="ECO:0000259" key="1">
    <source>
        <dbReference type="Pfam" id="PF03118"/>
    </source>
</evidence>
<dbReference type="GO" id="GO:0003677">
    <property type="term" value="F:DNA binding"/>
    <property type="evidence" value="ECO:0007669"/>
    <property type="project" value="InterPro"/>
</dbReference>
<dbReference type="GO" id="GO:0006351">
    <property type="term" value="P:DNA-templated transcription"/>
    <property type="evidence" value="ECO:0007669"/>
    <property type="project" value="InterPro"/>
</dbReference>
<keyword evidence="3" id="KW-1185">Reference proteome</keyword>
<dbReference type="OrthoDB" id="2625038at2"/>
<accession>A0A1G9AZX7</accession>